<name>A0ABQ6BSJ2_9NEIS</name>
<accession>A0ABQ6BSJ2</accession>
<organism evidence="1 2">
    <name type="scientific">Chitiniphilus shinanonensis</name>
    <dbReference type="NCBI Taxonomy" id="553088"/>
    <lineage>
        <taxon>Bacteria</taxon>
        <taxon>Pseudomonadati</taxon>
        <taxon>Pseudomonadota</taxon>
        <taxon>Betaproteobacteria</taxon>
        <taxon>Neisseriales</taxon>
        <taxon>Chitinibacteraceae</taxon>
        <taxon>Chitiniphilus</taxon>
    </lineage>
</organism>
<dbReference type="Pfam" id="PF09684">
    <property type="entry name" value="Tail_P2_I"/>
    <property type="match status" value="1"/>
</dbReference>
<dbReference type="Proteomes" id="UP001156836">
    <property type="component" value="Unassembled WGS sequence"/>
</dbReference>
<reference evidence="2" key="1">
    <citation type="journal article" date="2019" name="Int. J. Syst. Evol. Microbiol.">
        <title>The Global Catalogue of Microorganisms (GCM) 10K type strain sequencing project: providing services to taxonomists for standard genome sequencing and annotation.</title>
        <authorList>
            <consortium name="The Broad Institute Genomics Platform"/>
            <consortium name="The Broad Institute Genome Sequencing Center for Infectious Disease"/>
            <person name="Wu L."/>
            <person name="Ma J."/>
        </authorList>
    </citation>
    <scope>NUCLEOTIDE SEQUENCE [LARGE SCALE GENOMIC DNA]</scope>
    <source>
        <strain evidence="2">NBRC 104970</strain>
    </source>
</reference>
<dbReference type="EMBL" id="BSOZ01000005">
    <property type="protein sequence ID" value="GLS03506.1"/>
    <property type="molecule type" value="Genomic_DNA"/>
</dbReference>
<dbReference type="RefSeq" id="WP_018748818.1">
    <property type="nucleotide sequence ID" value="NZ_BSOZ01000005.1"/>
</dbReference>
<comment type="caution">
    <text evidence="1">The sequence shown here is derived from an EMBL/GenBank/DDBJ whole genome shotgun (WGS) entry which is preliminary data.</text>
</comment>
<proteinExistence type="predicted"/>
<protein>
    <recommendedName>
        <fullName evidence="3">Phage tail protein I</fullName>
    </recommendedName>
</protein>
<gene>
    <name evidence="1" type="ORF">GCM10007860_06500</name>
</gene>
<keyword evidence="2" id="KW-1185">Reference proteome</keyword>
<dbReference type="NCBIfam" id="TIGR01634">
    <property type="entry name" value="tail_P2_I"/>
    <property type="match status" value="1"/>
</dbReference>
<sequence length="190" mass="20750">MTVRSVLPPNRTALEDALAITRRPQADPAALRYLSDAARCPAPLLPWLAWLAWQRSVDRFDSATTEAQQRALIASAIDVHRHKGTVAAVRQVFRDLGLGEVTLDEGANGHAYDGSVSYDGFANYDDVGGWAEYRVHIDKLLSVSQATLAREILADVAPVRCQLWGLDFTGAELLYNDLAAYDGGYTYGVA</sequence>
<evidence type="ECO:0000313" key="2">
    <source>
        <dbReference type="Proteomes" id="UP001156836"/>
    </source>
</evidence>
<evidence type="ECO:0000313" key="1">
    <source>
        <dbReference type="EMBL" id="GLS03506.1"/>
    </source>
</evidence>
<dbReference type="InterPro" id="IPR006521">
    <property type="entry name" value="Tail_protein_I"/>
</dbReference>
<evidence type="ECO:0008006" key="3">
    <source>
        <dbReference type="Google" id="ProtNLM"/>
    </source>
</evidence>